<evidence type="ECO:0000256" key="8">
    <source>
        <dbReference type="PROSITE-ProRule" id="PRU00175"/>
    </source>
</evidence>
<dbReference type="FunFam" id="3.30.40.10:FF:000504">
    <property type="entry name" value="E3 ubiquitin-protein ligase arkadia"/>
    <property type="match status" value="1"/>
</dbReference>
<feature type="compositionally biased region" description="Low complexity" evidence="9">
    <location>
        <begin position="101"/>
        <end position="128"/>
    </location>
</feature>
<evidence type="ECO:0000313" key="18">
    <source>
        <dbReference type="RefSeq" id="XP_020550297.1"/>
    </source>
</evidence>
<evidence type="ECO:0000256" key="4">
    <source>
        <dbReference type="ARBA" id="ARBA00022723"/>
    </source>
</evidence>
<dbReference type="PANTHER" id="PTHR22937">
    <property type="entry name" value="E3 UBIQUITIN-PROTEIN LIGASE RNF165"/>
    <property type="match status" value="1"/>
</dbReference>
<evidence type="ECO:0000313" key="23">
    <source>
        <dbReference type="RefSeq" id="XP_020550302.1"/>
    </source>
</evidence>
<dbReference type="Gramene" id="SIN_1020597.t">
    <property type="protein sequence ID" value="SIN_1020597.t"/>
    <property type="gene ID" value="SIN_1020597"/>
</dbReference>
<feature type="compositionally biased region" description="Polar residues" evidence="9">
    <location>
        <begin position="168"/>
        <end position="187"/>
    </location>
</feature>
<feature type="compositionally biased region" description="Polar residues" evidence="9">
    <location>
        <begin position="129"/>
        <end position="155"/>
    </location>
</feature>
<evidence type="ECO:0000313" key="11">
    <source>
        <dbReference type="Proteomes" id="UP000504604"/>
    </source>
</evidence>
<dbReference type="InterPro" id="IPR001841">
    <property type="entry name" value="Znf_RING"/>
</dbReference>
<dbReference type="GO" id="GO:0061630">
    <property type="term" value="F:ubiquitin protein ligase activity"/>
    <property type="evidence" value="ECO:0007669"/>
    <property type="project" value="UniProtKB-EC"/>
</dbReference>
<feature type="compositionally biased region" description="Polar residues" evidence="9">
    <location>
        <begin position="53"/>
        <end position="90"/>
    </location>
</feature>
<feature type="compositionally biased region" description="Low complexity" evidence="9">
    <location>
        <begin position="262"/>
        <end position="281"/>
    </location>
</feature>
<dbReference type="RefSeq" id="XP_020550295.1">
    <property type="nucleotide sequence ID" value="XM_020694636.1"/>
</dbReference>
<comment type="catalytic activity">
    <reaction evidence="1">
        <text>S-ubiquitinyl-[E2 ubiquitin-conjugating enzyme]-L-cysteine + [acceptor protein]-L-lysine = [E2 ubiquitin-conjugating enzyme]-L-cysteine + N(6)-ubiquitinyl-[acceptor protein]-L-lysine.</text>
        <dbReference type="EC" id="2.3.2.27"/>
    </reaction>
</comment>
<proteinExistence type="predicted"/>
<keyword evidence="5 8" id="KW-0863">Zinc-finger</keyword>
<evidence type="ECO:0000256" key="9">
    <source>
        <dbReference type="SAM" id="MobiDB-lite"/>
    </source>
</evidence>
<dbReference type="RefSeq" id="XP_011082071.1">
    <property type="nucleotide sequence ID" value="XM_011083769.2"/>
</dbReference>
<reference evidence="12 13" key="1">
    <citation type="submission" date="2025-04" db="UniProtKB">
        <authorList>
            <consortium name="RefSeq"/>
        </authorList>
    </citation>
    <scope>IDENTIFICATION</scope>
</reference>
<dbReference type="SUPFAM" id="SSF57850">
    <property type="entry name" value="RING/U-box"/>
    <property type="match status" value="1"/>
</dbReference>
<dbReference type="EC" id="2.3.2.27" evidence="2"/>
<dbReference type="GeneID" id="105164934"/>
<evidence type="ECO:0000256" key="6">
    <source>
        <dbReference type="ARBA" id="ARBA00022786"/>
    </source>
</evidence>
<evidence type="ECO:0000256" key="3">
    <source>
        <dbReference type="ARBA" id="ARBA00022679"/>
    </source>
</evidence>
<dbReference type="GO" id="GO:0008270">
    <property type="term" value="F:zinc ion binding"/>
    <property type="evidence" value="ECO:0007669"/>
    <property type="project" value="UniProtKB-KW"/>
</dbReference>
<dbReference type="RefSeq" id="XP_020550296.1">
    <property type="nucleotide sequence ID" value="XM_020694637.1"/>
</dbReference>
<evidence type="ECO:0000313" key="21">
    <source>
        <dbReference type="RefSeq" id="XP_020550300.1"/>
    </source>
</evidence>
<keyword evidence="7" id="KW-0862">Zinc</keyword>
<feature type="domain" description="RING-type" evidence="10">
    <location>
        <begin position="493"/>
        <end position="535"/>
    </location>
</feature>
<evidence type="ECO:0000256" key="2">
    <source>
        <dbReference type="ARBA" id="ARBA00012483"/>
    </source>
</evidence>
<dbReference type="PANTHER" id="PTHR22937:SF136">
    <property type="entry name" value="RING-TYPE E3 UBIQUITIN TRANSFERASE"/>
    <property type="match status" value="1"/>
</dbReference>
<evidence type="ECO:0000259" key="10">
    <source>
        <dbReference type="PROSITE" id="PS50089"/>
    </source>
</evidence>
<dbReference type="InterPro" id="IPR045191">
    <property type="entry name" value="MBR1/2-like"/>
</dbReference>
<feature type="compositionally biased region" description="Low complexity" evidence="9">
    <location>
        <begin position="314"/>
        <end position="327"/>
    </location>
</feature>
<dbReference type="InterPro" id="IPR013083">
    <property type="entry name" value="Znf_RING/FYVE/PHD"/>
</dbReference>
<dbReference type="OrthoDB" id="8062037at2759"/>
<dbReference type="Proteomes" id="UP000504604">
    <property type="component" value="Linkage group LG6"/>
</dbReference>
<evidence type="ECO:0000313" key="16">
    <source>
        <dbReference type="RefSeq" id="XP_020550295.1"/>
    </source>
</evidence>
<dbReference type="RefSeq" id="XP_020550297.1">
    <property type="nucleotide sequence ID" value="XM_020694638.1"/>
</dbReference>
<feature type="compositionally biased region" description="Basic residues" evidence="9">
    <location>
        <begin position="157"/>
        <end position="167"/>
    </location>
</feature>
<keyword evidence="3" id="KW-0808">Transferase</keyword>
<evidence type="ECO:0000313" key="15">
    <source>
        <dbReference type="RefSeq" id="XP_011082076.1"/>
    </source>
</evidence>
<dbReference type="AlphaFoldDB" id="A0A6I9TBG7"/>
<sequence>MNRFSDKRGGSGLVTPRRGYTVGLKDKASEGDQNAKFCNRIGCSGRIKYTQNTKIGSSDIAKSSKPSIRPSNVNERTRKFSSSAVMTSARKSYLDSKRKLPSQLNSDSSGSSPLSVSEASELMSSPSSRNGYRSQSMKNSGNVTVREAGSSSLSSKVRPRKVFHHKSGSGNQNTPPASYVPSASKSSALGPFNRNIGGRNGLRNMKSNLTSSDVLPTNCSPPKPVSSGKNMMKKRSSDAESGASRTGRKIAAASPVERHLLSSSSGISISDSRRNSSSSGSRAEMTGDASVWTQRLRNVNTRMRPSCQQNGRNSSSVRESSISISQIPDNGTPFNVGSQNSLPEFSESDSSSGLSSDSLSSSDDDTPSASTELGFGRNREVLHRQNMDNIAEILLALERIERDEEMTHEQRLVLESSFFYSGRSLYDQHRDLRLDIDGMSYEELLALEERMGTVSTPLSEEALSKSLRRSIYQTPLPKVKITESGEDEDDVKCSICQEEYAMGDEFGELVNCHHGYHATCIQQWLQLKNWCPICKASAAPSQS</sequence>
<feature type="compositionally biased region" description="Polar residues" evidence="9">
    <location>
        <begin position="291"/>
        <end position="313"/>
    </location>
</feature>
<dbReference type="RefSeq" id="XP_020550300.1">
    <property type="nucleotide sequence ID" value="XM_020694641.1"/>
</dbReference>
<feature type="compositionally biased region" description="Polar residues" evidence="9">
    <location>
        <begin position="205"/>
        <end position="218"/>
    </location>
</feature>
<feature type="compositionally biased region" description="Low complexity" evidence="9">
    <location>
        <begin position="193"/>
        <end position="204"/>
    </location>
</feature>
<feature type="compositionally biased region" description="Polar residues" evidence="9">
    <location>
        <begin position="328"/>
        <end position="340"/>
    </location>
</feature>
<evidence type="ECO:0000313" key="24">
    <source>
        <dbReference type="RefSeq" id="XP_020550303.1"/>
    </source>
</evidence>
<dbReference type="Gene3D" id="3.30.40.10">
    <property type="entry name" value="Zinc/RING finger domain, C3HC4 (zinc finger)"/>
    <property type="match status" value="1"/>
</dbReference>
<dbReference type="RefSeq" id="XP_020550298.1">
    <property type="nucleotide sequence ID" value="XM_020694639.1"/>
</dbReference>
<evidence type="ECO:0000313" key="20">
    <source>
        <dbReference type="RefSeq" id="XP_020550299.1"/>
    </source>
</evidence>
<dbReference type="Pfam" id="PF13639">
    <property type="entry name" value="zf-RING_2"/>
    <property type="match status" value="1"/>
</dbReference>
<organism evidence="11 12">
    <name type="scientific">Sesamum indicum</name>
    <name type="common">Oriental sesame</name>
    <name type="synonym">Sesamum orientale</name>
    <dbReference type="NCBI Taxonomy" id="4182"/>
    <lineage>
        <taxon>Eukaryota</taxon>
        <taxon>Viridiplantae</taxon>
        <taxon>Streptophyta</taxon>
        <taxon>Embryophyta</taxon>
        <taxon>Tracheophyta</taxon>
        <taxon>Spermatophyta</taxon>
        <taxon>Magnoliopsida</taxon>
        <taxon>eudicotyledons</taxon>
        <taxon>Gunneridae</taxon>
        <taxon>Pentapetalae</taxon>
        <taxon>asterids</taxon>
        <taxon>lamiids</taxon>
        <taxon>Lamiales</taxon>
        <taxon>Pedaliaceae</taxon>
        <taxon>Sesamum</taxon>
    </lineage>
</organism>
<dbReference type="RefSeq" id="XP_011082075.1">
    <property type="nucleotide sequence ID" value="XM_011083773.2"/>
</dbReference>
<evidence type="ECO:0000256" key="5">
    <source>
        <dbReference type="ARBA" id="ARBA00022771"/>
    </source>
</evidence>
<feature type="compositionally biased region" description="Low complexity" evidence="9">
    <location>
        <begin position="341"/>
        <end position="372"/>
    </location>
</feature>
<evidence type="ECO:0000256" key="1">
    <source>
        <dbReference type="ARBA" id="ARBA00000900"/>
    </source>
</evidence>
<evidence type="ECO:0000313" key="17">
    <source>
        <dbReference type="RefSeq" id="XP_020550296.1"/>
    </source>
</evidence>
<dbReference type="PROSITE" id="PS50089">
    <property type="entry name" value="ZF_RING_2"/>
    <property type="match status" value="1"/>
</dbReference>
<keyword evidence="11" id="KW-1185">Reference proteome</keyword>
<dbReference type="KEGG" id="sind:105164934"/>
<evidence type="ECO:0000313" key="19">
    <source>
        <dbReference type="RefSeq" id="XP_020550298.1"/>
    </source>
</evidence>
<evidence type="ECO:0000313" key="13">
    <source>
        <dbReference type="RefSeq" id="XP_011082073.1"/>
    </source>
</evidence>
<accession>A0A6I9TBG7</accession>
<protein>
    <recommendedName>
        <fullName evidence="2">RING-type E3 ubiquitin transferase</fullName>
        <ecNumber evidence="2">2.3.2.27</ecNumber>
    </recommendedName>
</protein>
<dbReference type="SMART" id="SM00184">
    <property type="entry name" value="RING"/>
    <property type="match status" value="1"/>
</dbReference>
<keyword evidence="6" id="KW-0833">Ubl conjugation pathway</keyword>
<dbReference type="RefSeq" id="XP_020550302.1">
    <property type="nucleotide sequence ID" value="XM_020694643.1"/>
</dbReference>
<dbReference type="RefSeq" id="XP_020550301.1">
    <property type="nucleotide sequence ID" value="XM_020694642.1"/>
</dbReference>
<name>A0A6I9TBG7_SESIN</name>
<keyword evidence="4" id="KW-0479">Metal-binding</keyword>
<gene>
    <name evidence="12 13 14 15 16 17 18 19 20 21 22 23 24" type="primary">LOC105164934</name>
</gene>
<dbReference type="RefSeq" id="XP_011082076.1">
    <property type="nucleotide sequence ID" value="XM_011083774.2"/>
</dbReference>
<evidence type="ECO:0000256" key="7">
    <source>
        <dbReference type="ARBA" id="ARBA00022833"/>
    </source>
</evidence>
<evidence type="ECO:0000313" key="22">
    <source>
        <dbReference type="RefSeq" id="XP_020550301.1"/>
    </source>
</evidence>
<feature type="region of interest" description="Disordered" evidence="9">
    <location>
        <begin position="53"/>
        <end position="374"/>
    </location>
</feature>
<dbReference type="RefSeq" id="XP_020550299.1">
    <property type="nucleotide sequence ID" value="XM_020694640.1"/>
</dbReference>
<evidence type="ECO:0000313" key="12">
    <source>
        <dbReference type="RefSeq" id="XP_011082071.1"/>
    </source>
</evidence>
<evidence type="ECO:0000313" key="14">
    <source>
        <dbReference type="RefSeq" id="XP_011082075.1"/>
    </source>
</evidence>
<dbReference type="RefSeq" id="XP_011082073.1">
    <property type="nucleotide sequence ID" value="XM_011083771.2"/>
</dbReference>
<dbReference type="RefSeq" id="XP_020550303.1">
    <property type="nucleotide sequence ID" value="XM_020694644.1"/>
</dbReference>